<gene>
    <name evidence="1" type="ORF">SSPO_000890</name>
</gene>
<name>A0A499UJH2_9ACTN</name>
<proteinExistence type="predicted"/>
<organism evidence="1 2">
    <name type="scientific">Streptomyces antimycoticus</name>
    <dbReference type="NCBI Taxonomy" id="68175"/>
    <lineage>
        <taxon>Bacteria</taxon>
        <taxon>Bacillati</taxon>
        <taxon>Actinomycetota</taxon>
        <taxon>Actinomycetes</taxon>
        <taxon>Kitasatosporales</taxon>
        <taxon>Streptomycetaceae</taxon>
        <taxon>Streptomyces</taxon>
        <taxon>Streptomyces violaceusniger group</taxon>
    </lineage>
</organism>
<dbReference type="AlphaFoldDB" id="A0A499UJH2"/>
<reference evidence="1 2" key="1">
    <citation type="journal article" date="2020" name="Int. J. Syst. Evol. Microbiol.">
        <title>Reclassification of Streptomyces castelarensis and Streptomyces sporoclivatus as later heterotypic synonyms of Streptomyces antimycoticus.</title>
        <authorList>
            <person name="Komaki H."/>
            <person name="Tamura T."/>
        </authorList>
    </citation>
    <scope>NUCLEOTIDE SEQUENCE [LARGE SCALE GENOMIC DNA]</scope>
    <source>
        <strain evidence="1 2">NBRC 100767</strain>
    </source>
</reference>
<evidence type="ECO:0000313" key="2">
    <source>
        <dbReference type="Proteomes" id="UP000463951"/>
    </source>
</evidence>
<accession>A0A499UJH2</accession>
<evidence type="ECO:0000313" key="1">
    <source>
        <dbReference type="EMBL" id="BBJ37371.1"/>
    </source>
</evidence>
<sequence length="60" mass="6450">MQLPSVWGAPADGFPIKDVLLDNENFGGMTAQYSGREQACIASTQNNGTFHGPPIFYFAA</sequence>
<dbReference type="EMBL" id="AP019620">
    <property type="protein sequence ID" value="BBJ37371.1"/>
    <property type="molecule type" value="Genomic_DNA"/>
</dbReference>
<dbReference type="Proteomes" id="UP000463951">
    <property type="component" value="Chromosome"/>
</dbReference>
<protein>
    <submittedName>
        <fullName evidence="1">Uncharacterized protein</fullName>
    </submittedName>
</protein>